<dbReference type="AlphaFoldDB" id="A0A5J6MHN8"/>
<dbReference type="NCBIfam" id="TIGR03177">
    <property type="entry name" value="pilus_cpaB"/>
    <property type="match status" value="1"/>
</dbReference>
<dbReference type="CDD" id="cd11614">
    <property type="entry name" value="SAF_CpaB_FlgA_like"/>
    <property type="match status" value="1"/>
</dbReference>
<feature type="region of interest" description="Disordered" evidence="1">
    <location>
        <begin position="240"/>
        <end position="300"/>
    </location>
</feature>
<evidence type="ECO:0000256" key="1">
    <source>
        <dbReference type="SAM" id="MobiDB-lite"/>
    </source>
</evidence>
<dbReference type="Proteomes" id="UP000326202">
    <property type="component" value="Chromosome"/>
</dbReference>
<dbReference type="InterPro" id="IPR017592">
    <property type="entry name" value="Pilus_assmbl_Flp-typ_CpaB"/>
</dbReference>
<protein>
    <submittedName>
        <fullName evidence="3">Flp pilus assembly protein CpaB</fullName>
    </submittedName>
</protein>
<dbReference type="InterPro" id="IPR031571">
    <property type="entry name" value="RcpC_dom"/>
</dbReference>
<dbReference type="EMBL" id="CP042906">
    <property type="protein sequence ID" value="QEX17023.1"/>
    <property type="molecule type" value="Genomic_DNA"/>
</dbReference>
<feature type="domain" description="SAF" evidence="2">
    <location>
        <begin position="50"/>
        <end position="116"/>
    </location>
</feature>
<dbReference type="SMART" id="SM00858">
    <property type="entry name" value="SAF"/>
    <property type="match status" value="1"/>
</dbReference>
<evidence type="ECO:0000313" key="3">
    <source>
        <dbReference type="EMBL" id="QEX17023.1"/>
    </source>
</evidence>
<keyword evidence="4" id="KW-1185">Reference proteome</keyword>
<gene>
    <name evidence="3" type="primary">ctpC</name>
    <name evidence="3" type="ORF">FRZ44_23190</name>
</gene>
<evidence type="ECO:0000313" key="4">
    <source>
        <dbReference type="Proteomes" id="UP000326202"/>
    </source>
</evidence>
<dbReference type="RefSeq" id="WP_151177315.1">
    <property type="nucleotide sequence ID" value="NZ_CP042906.1"/>
</dbReference>
<accession>A0A5J6MHN8</accession>
<evidence type="ECO:0000259" key="2">
    <source>
        <dbReference type="SMART" id="SM00858"/>
    </source>
</evidence>
<name>A0A5J6MHN8_9PROT</name>
<proteinExistence type="predicted"/>
<dbReference type="OrthoDB" id="163768at2"/>
<organism evidence="3 4">
    <name type="scientific">Hypericibacter terrae</name>
    <dbReference type="NCBI Taxonomy" id="2602015"/>
    <lineage>
        <taxon>Bacteria</taxon>
        <taxon>Pseudomonadati</taxon>
        <taxon>Pseudomonadota</taxon>
        <taxon>Alphaproteobacteria</taxon>
        <taxon>Rhodospirillales</taxon>
        <taxon>Dongiaceae</taxon>
        <taxon>Hypericibacter</taxon>
    </lineage>
</organism>
<dbReference type="InterPro" id="IPR013974">
    <property type="entry name" value="SAF"/>
</dbReference>
<dbReference type="Pfam" id="PF08666">
    <property type="entry name" value="SAF"/>
    <property type="match status" value="1"/>
</dbReference>
<dbReference type="Pfam" id="PF16976">
    <property type="entry name" value="RcpC"/>
    <property type="match status" value="1"/>
</dbReference>
<dbReference type="KEGG" id="htq:FRZ44_23190"/>
<reference evidence="3 4" key="1">
    <citation type="submission" date="2019-08" db="EMBL/GenBank/DDBJ databases">
        <title>Hyperibacter terrae gen. nov., sp. nov. and Hyperibacter viscosus sp. nov., two new members in the family Rhodospirillaceae isolated from the rhizosphere of Hypericum perforatum.</title>
        <authorList>
            <person name="Noviana Z."/>
        </authorList>
    </citation>
    <scope>NUCLEOTIDE SEQUENCE [LARGE SCALE GENOMIC DNA]</scope>
    <source>
        <strain evidence="3 4">R5913</strain>
    </source>
</reference>
<sequence>MSARSVILLIAALLIAGTAAYITRGVLSARKPADQPAVAEVAAPLPAADSMILVAAADLPTGTLLKPEHLKWQAWPQNAITPAFFAQSQFKVEDFVGAVIRRGVAIGEPLQATAVVKPGERGFLAAVLKPGMRAISIGVGEVTGIAGMMLPGDRVDMLLTQTLPAEANTEASKQDRHATETVLENIRILAIDQTLDDIKGQPVSGKVATLEVTPKQAEMIAVIGEIGRVQFSLRSLAKDPAEQTPAIASLQPGTPPDTTAARESEETLAGDPGDDSVSKPAESALPEPVDDDTPPIRGKTYTFDSEVSRLLGRKSTVQVQVVQGSAVQQLTFDQ</sequence>